<protein>
    <submittedName>
        <fullName evidence="2">Uncharacterized protein</fullName>
    </submittedName>
</protein>
<name>A0A8E5MEE2_USTVR</name>
<dbReference type="EMBL" id="CP072753">
    <property type="protein sequence ID" value="QUC16252.1"/>
    <property type="molecule type" value="Genomic_DNA"/>
</dbReference>
<keyword evidence="3" id="KW-1185">Reference proteome</keyword>
<dbReference type="Pfam" id="PF11951">
    <property type="entry name" value="Fungal_trans_2"/>
    <property type="match status" value="1"/>
</dbReference>
<dbReference type="KEGG" id="uvi:66061271"/>
<evidence type="ECO:0000313" key="3">
    <source>
        <dbReference type="Proteomes" id="UP000027002"/>
    </source>
</evidence>
<sequence length="267" mass="30521">MALLPPPNEFDAEKEASRFGWLLYGTERDMYQIHGGCGFSKKLLHILSQVTYCAARLQQEAESPIVPMTAQYVYAELDRMRQWSPESKDWESAKASPLVIEWVRMQPPDYVIVDNPTMTDVTAEAWRITAILYLLCRVFRLPRNHPEVISQLDDLSRCIIIMPTSGMQFTAQAPLFPVFLLGVLATLPEHKAVSSTWFNEVLQAPVRSSVPPLHDALQHICSWIDEVIPLPSPSILDPLEPIHHRPQWWETLVTTIHEQEQEVLCLT</sequence>
<organism evidence="2 3">
    <name type="scientific">Ustilaginoidea virens</name>
    <name type="common">Rice false smut fungus</name>
    <name type="synonym">Villosiclava virens</name>
    <dbReference type="NCBI Taxonomy" id="1159556"/>
    <lineage>
        <taxon>Eukaryota</taxon>
        <taxon>Fungi</taxon>
        <taxon>Dikarya</taxon>
        <taxon>Ascomycota</taxon>
        <taxon>Pezizomycotina</taxon>
        <taxon>Sordariomycetes</taxon>
        <taxon>Hypocreomycetidae</taxon>
        <taxon>Hypocreales</taxon>
        <taxon>Clavicipitaceae</taxon>
        <taxon>Ustilaginoidea</taxon>
    </lineage>
</organism>
<reference evidence="2" key="1">
    <citation type="submission" date="2020-03" db="EMBL/GenBank/DDBJ databases">
        <title>A mixture of massive structural variations and highly conserved coding sequences in Ustilaginoidea virens genome.</title>
        <authorList>
            <person name="Zhang K."/>
            <person name="Zhao Z."/>
            <person name="Zhang Z."/>
            <person name="Li Y."/>
            <person name="Hsiang T."/>
            <person name="Sun W."/>
        </authorList>
    </citation>
    <scope>NUCLEOTIDE SEQUENCE</scope>
    <source>
        <strain evidence="2">UV-8b</strain>
    </source>
</reference>
<dbReference type="GeneID" id="66061271"/>
<dbReference type="Proteomes" id="UP000027002">
    <property type="component" value="Chromosome 1"/>
</dbReference>
<keyword evidence="1" id="KW-0539">Nucleus</keyword>
<dbReference type="RefSeq" id="XP_042993925.1">
    <property type="nucleotide sequence ID" value="XM_043137991.1"/>
</dbReference>
<accession>A0A8E5MEE2</accession>
<evidence type="ECO:0000313" key="2">
    <source>
        <dbReference type="EMBL" id="QUC16252.1"/>
    </source>
</evidence>
<dbReference type="InterPro" id="IPR021858">
    <property type="entry name" value="Fun_TF"/>
</dbReference>
<proteinExistence type="predicted"/>
<evidence type="ECO:0000256" key="1">
    <source>
        <dbReference type="ARBA" id="ARBA00023242"/>
    </source>
</evidence>
<dbReference type="OrthoDB" id="3597252at2759"/>
<gene>
    <name evidence="2" type="ORF">UV8b_00493</name>
</gene>
<dbReference type="AlphaFoldDB" id="A0A8E5MEE2"/>